<accession>A0A2M8KEJ9</accession>
<sequence length="61" mass="7133">MKEAAPNTDQCAQGRATIYYEVEKEDILNICNYFWIIRIFRCKKCGASWSDYRLNGVHLGE</sequence>
<proteinExistence type="predicted"/>
<comment type="caution">
    <text evidence="1">The sequence shown here is derived from an EMBL/GenBank/DDBJ whole genome shotgun (WGS) entry which is preliminary data.</text>
</comment>
<evidence type="ECO:0000313" key="2">
    <source>
        <dbReference type="Proteomes" id="UP000231450"/>
    </source>
</evidence>
<dbReference type="Proteomes" id="UP000231450">
    <property type="component" value="Unassembled WGS sequence"/>
</dbReference>
<dbReference type="EMBL" id="PFDW01000026">
    <property type="protein sequence ID" value="PJE58351.1"/>
    <property type="molecule type" value="Genomic_DNA"/>
</dbReference>
<gene>
    <name evidence="1" type="ORF">COU81_01215</name>
</gene>
<protein>
    <submittedName>
        <fullName evidence="1">Uncharacterized protein</fullName>
    </submittedName>
</protein>
<name>A0A2M8KEJ9_9BACT</name>
<reference evidence="2" key="1">
    <citation type="submission" date="2017-09" db="EMBL/GenBank/DDBJ databases">
        <title>Depth-based differentiation of microbial function through sediment-hosted aquifers and enrichment of novel symbionts in the deep terrestrial subsurface.</title>
        <authorList>
            <person name="Probst A.J."/>
            <person name="Ladd B."/>
            <person name="Jarett J.K."/>
            <person name="Geller-Mcgrath D.E."/>
            <person name="Sieber C.M.K."/>
            <person name="Emerson J.B."/>
            <person name="Anantharaman K."/>
            <person name="Thomas B.C."/>
            <person name="Malmstrom R."/>
            <person name="Stieglmeier M."/>
            <person name="Klingl A."/>
            <person name="Woyke T."/>
            <person name="Ryan C.M."/>
            <person name="Banfield J.F."/>
        </authorList>
    </citation>
    <scope>NUCLEOTIDE SEQUENCE [LARGE SCALE GENOMIC DNA]</scope>
</reference>
<evidence type="ECO:0000313" key="1">
    <source>
        <dbReference type="EMBL" id="PJE58351.1"/>
    </source>
</evidence>
<dbReference type="AlphaFoldDB" id="A0A2M8KEJ9"/>
<organism evidence="1 2">
    <name type="scientific">Candidatus Portnoybacteria bacterium CG10_big_fil_rev_8_21_14_0_10_36_7</name>
    <dbReference type="NCBI Taxonomy" id="1974812"/>
    <lineage>
        <taxon>Bacteria</taxon>
        <taxon>Candidatus Portnoyibacteriota</taxon>
    </lineage>
</organism>